<feature type="region of interest" description="Disordered" evidence="1">
    <location>
        <begin position="81"/>
        <end position="111"/>
    </location>
</feature>
<dbReference type="GeneID" id="40232981"/>
<dbReference type="EMBL" id="JF937090">
    <property type="protein sequence ID" value="AEK08131.1"/>
    <property type="molecule type" value="Genomic_DNA"/>
</dbReference>
<evidence type="ECO:0000313" key="3">
    <source>
        <dbReference type="Proteomes" id="UP000008404"/>
    </source>
</evidence>
<dbReference type="RefSeq" id="YP_009636245.1">
    <property type="nucleotide sequence ID" value="NC_042316.1"/>
</dbReference>
<organism evidence="2 3">
    <name type="scientific">Mycobacterium phage Baka</name>
    <dbReference type="NCBI Taxonomy" id="2902882"/>
    <lineage>
        <taxon>Viruses</taxon>
        <taxon>Duplodnaviria</taxon>
        <taxon>Heunggongvirae</taxon>
        <taxon>Uroviricota</taxon>
        <taxon>Caudoviricetes</taxon>
        <taxon>Omegavirus</taxon>
        <taxon>Omegavirus baka</taxon>
    </lineage>
</organism>
<dbReference type="KEGG" id="vg:40232981"/>
<reference evidence="2 3" key="1">
    <citation type="journal article" date="2012" name="J. Virol.">
        <title>Complete Genome Sequences of 138 Mycobacteriophages.</title>
        <authorList>
            <consortium name="the Science Education Alliance Phage Hunters Advancing Genomics and Evolutionary Science Program"/>
            <consortium name="the KwaZulu-Natal Research Institute for Tuberculosis and HIV Mycobacterial Genetics Course Students"/>
            <consortium name="the Phage Hunters Integrating Research and Education Program"/>
            <person name="Hatfull G.F."/>
        </authorList>
    </citation>
    <scope>NUCLEOTIDE SEQUENCE [LARGE SCALE GENOMIC DNA]</scope>
    <source>
        <strain evidence="2">Baka</strain>
    </source>
</reference>
<accession>G1D032</accession>
<name>G1D032_9CAUD</name>
<gene>
    <name evidence="2" type="primary">74</name>
    <name evidence="2" type="ORF">PBI_BAKA_74</name>
</gene>
<evidence type="ECO:0000313" key="2">
    <source>
        <dbReference type="EMBL" id="AEK08131.1"/>
    </source>
</evidence>
<evidence type="ECO:0000256" key="1">
    <source>
        <dbReference type="SAM" id="MobiDB-lite"/>
    </source>
</evidence>
<dbReference type="Proteomes" id="UP000008404">
    <property type="component" value="Segment"/>
</dbReference>
<sequence length="111" mass="12190">MSGVFPAPCRAFHRLQRTPQMSVYALKQPRPGGGEWIQEHDSLEDALQFQSHSGGILVRREAIPGQPGLWWVEVNTDDLPSDVGSVVQSEPNPEGWSGAPPYPHTCGKENS</sequence>
<proteinExistence type="predicted"/>
<keyword evidence="3" id="KW-1185">Reference proteome</keyword>
<protein>
    <submittedName>
        <fullName evidence="2">Uncharacterized protein</fullName>
    </submittedName>
</protein>